<evidence type="ECO:0000256" key="2">
    <source>
        <dbReference type="SAM" id="Phobius"/>
    </source>
</evidence>
<keyword evidence="2" id="KW-0812">Transmembrane</keyword>
<evidence type="ECO:0000256" key="1">
    <source>
        <dbReference type="SAM" id="MobiDB-lite"/>
    </source>
</evidence>
<name>A0A829HVU3_9MYCO</name>
<feature type="transmembrane region" description="Helical" evidence="2">
    <location>
        <begin position="119"/>
        <end position="141"/>
    </location>
</feature>
<feature type="compositionally biased region" description="Low complexity" evidence="1">
    <location>
        <begin position="1"/>
        <end position="15"/>
    </location>
</feature>
<gene>
    <name evidence="3" type="ORF">J108_12155</name>
</gene>
<evidence type="ECO:0000313" key="3">
    <source>
        <dbReference type="EMBL" id="EPQ22733.1"/>
    </source>
</evidence>
<sequence>MFPARRGGLQAARAAMSASEEPQAPMSASEEPQVPMSASEEPQVPMSASGQPVVGASRDGAPRFSHIGAAVIVFGGLAAAGAVVGVLWSFLAPGVHGAIADTRDNGRVFVHLGNQADNFFIGTTLLVGMAAVVAVIAAAAAWQWRAHRGPMMVGALTLGSLACSAVAAGVGAVLVRLRYGALDIAGASLDAGHRIKYVVEAPAVFYGHTEAQIAVTLALAPCLAAVVYMFCVVACARDDLDAWPPAPVPEYRAPVVVPPVEGASSTA</sequence>
<keyword evidence="2" id="KW-1133">Transmembrane helix</keyword>
<dbReference type="EMBL" id="ATFQ01000022">
    <property type="protein sequence ID" value="EPQ22733.1"/>
    <property type="molecule type" value="Genomic_DNA"/>
</dbReference>
<organism evidence="3 4">
    <name type="scientific">Mycobacteroides abscessus subsp. bolletii CRM-0020</name>
    <dbReference type="NCBI Taxonomy" id="1306401"/>
    <lineage>
        <taxon>Bacteria</taxon>
        <taxon>Bacillati</taxon>
        <taxon>Actinomycetota</taxon>
        <taxon>Actinomycetes</taxon>
        <taxon>Mycobacteriales</taxon>
        <taxon>Mycobacteriaceae</taxon>
        <taxon>Mycobacteroides</taxon>
        <taxon>Mycobacteroides abscessus</taxon>
    </lineage>
</organism>
<feature type="transmembrane region" description="Helical" evidence="2">
    <location>
        <begin position="153"/>
        <end position="175"/>
    </location>
</feature>
<reference evidence="3 4" key="1">
    <citation type="journal article" date="2013" name="Genome Announc.">
        <title>Genome Sequence of an Epidemic Isolate of Mycobacterium abscessus subsp. bolletii from Rio de Janeiro, Brazil.</title>
        <authorList>
            <person name="Davidson R.M."/>
            <person name="Reynolds P.R."/>
            <person name="Farias-Hesson E."/>
            <person name="Duarte R.S."/>
            <person name="Jackson M."/>
            <person name="Strong M."/>
        </authorList>
    </citation>
    <scope>NUCLEOTIDE SEQUENCE [LARGE SCALE GENOMIC DNA]</scope>
    <source>
        <strain evidence="3 4">CRM-0020</strain>
    </source>
</reference>
<dbReference type="Pfam" id="PF10821">
    <property type="entry name" value="DUF2567"/>
    <property type="match status" value="1"/>
</dbReference>
<dbReference type="Proteomes" id="UP000014969">
    <property type="component" value="Unassembled WGS sequence"/>
</dbReference>
<keyword evidence="2" id="KW-0472">Membrane</keyword>
<feature type="transmembrane region" description="Helical" evidence="2">
    <location>
        <begin position="213"/>
        <end position="236"/>
    </location>
</feature>
<feature type="region of interest" description="Disordered" evidence="1">
    <location>
        <begin position="1"/>
        <end position="57"/>
    </location>
</feature>
<evidence type="ECO:0000313" key="4">
    <source>
        <dbReference type="Proteomes" id="UP000014969"/>
    </source>
</evidence>
<protein>
    <submittedName>
        <fullName evidence="3">Membrane protein</fullName>
    </submittedName>
</protein>
<dbReference type="InterPro" id="IPR021213">
    <property type="entry name" value="DUF2567"/>
</dbReference>
<accession>A0A829HVU3</accession>
<comment type="caution">
    <text evidence="3">The sequence shown here is derived from an EMBL/GenBank/DDBJ whole genome shotgun (WGS) entry which is preliminary data.</text>
</comment>
<feature type="transmembrane region" description="Helical" evidence="2">
    <location>
        <begin position="67"/>
        <end position="91"/>
    </location>
</feature>
<dbReference type="AlphaFoldDB" id="A0A829HVU3"/>
<proteinExistence type="predicted"/>